<protein>
    <submittedName>
        <fullName evidence="7">FAD-dependent oxidoreductase</fullName>
    </submittedName>
</protein>
<evidence type="ECO:0000256" key="4">
    <source>
        <dbReference type="ARBA" id="ARBA00022827"/>
    </source>
</evidence>
<dbReference type="EMBL" id="CP120733">
    <property type="protein sequence ID" value="WFD10898.1"/>
    <property type="molecule type" value="Genomic_DNA"/>
</dbReference>
<dbReference type="RefSeq" id="WP_277732863.1">
    <property type="nucleotide sequence ID" value="NZ_CP120733.1"/>
</dbReference>
<proteinExistence type="inferred from homology"/>
<gene>
    <name evidence="7" type="ORF">P4S50_02160</name>
</gene>
<dbReference type="PANTHER" id="PTHR43429">
    <property type="entry name" value="PYRIDINE NUCLEOTIDE-DISULFIDE OXIDOREDUCTASE DOMAIN-CONTAINING"/>
    <property type="match status" value="1"/>
</dbReference>
<dbReference type="InterPro" id="IPR023753">
    <property type="entry name" value="FAD/NAD-binding_dom"/>
</dbReference>
<feature type="domain" description="FAD/NAD(P)-binding" evidence="6">
    <location>
        <begin position="5"/>
        <end position="288"/>
    </location>
</feature>
<evidence type="ECO:0000259" key="5">
    <source>
        <dbReference type="Pfam" id="PF02852"/>
    </source>
</evidence>
<organism evidence="7 8">
    <name type="scientific">Tepidibacter hydrothermalis</name>
    <dbReference type="NCBI Taxonomy" id="3036126"/>
    <lineage>
        <taxon>Bacteria</taxon>
        <taxon>Bacillati</taxon>
        <taxon>Bacillota</taxon>
        <taxon>Clostridia</taxon>
        <taxon>Peptostreptococcales</taxon>
        <taxon>Peptostreptococcaceae</taxon>
        <taxon>Tepidibacter</taxon>
    </lineage>
</organism>
<dbReference type="Gene3D" id="3.30.390.30">
    <property type="match status" value="1"/>
</dbReference>
<feature type="domain" description="Pyridine nucleotide-disulphide oxidoreductase dimerisation" evidence="5">
    <location>
        <begin position="333"/>
        <end position="428"/>
    </location>
</feature>
<evidence type="ECO:0000256" key="3">
    <source>
        <dbReference type="ARBA" id="ARBA00022630"/>
    </source>
</evidence>
<evidence type="ECO:0000256" key="1">
    <source>
        <dbReference type="ARBA" id="ARBA00001974"/>
    </source>
</evidence>
<evidence type="ECO:0000313" key="8">
    <source>
        <dbReference type="Proteomes" id="UP001222800"/>
    </source>
</evidence>
<dbReference type="InterPro" id="IPR036188">
    <property type="entry name" value="FAD/NAD-bd_sf"/>
</dbReference>
<evidence type="ECO:0000259" key="6">
    <source>
        <dbReference type="Pfam" id="PF07992"/>
    </source>
</evidence>
<keyword evidence="4" id="KW-0274">FAD</keyword>
<dbReference type="PRINTS" id="PR00411">
    <property type="entry name" value="PNDRDTASEI"/>
</dbReference>
<dbReference type="Pfam" id="PF07992">
    <property type="entry name" value="Pyr_redox_2"/>
    <property type="match status" value="1"/>
</dbReference>
<keyword evidence="3" id="KW-0285">Flavoprotein</keyword>
<dbReference type="InterPro" id="IPR004099">
    <property type="entry name" value="Pyr_nucl-diS_OxRdtase_dimer"/>
</dbReference>
<evidence type="ECO:0000313" key="7">
    <source>
        <dbReference type="EMBL" id="WFD10898.1"/>
    </source>
</evidence>
<keyword evidence="8" id="KW-1185">Reference proteome</keyword>
<name>A0ABY8ED86_9FIRM</name>
<dbReference type="PRINTS" id="PR00368">
    <property type="entry name" value="FADPNR"/>
</dbReference>
<dbReference type="Pfam" id="PF02852">
    <property type="entry name" value="Pyr_redox_dim"/>
    <property type="match status" value="1"/>
</dbReference>
<evidence type="ECO:0000256" key="2">
    <source>
        <dbReference type="ARBA" id="ARBA00009130"/>
    </source>
</evidence>
<dbReference type="Proteomes" id="UP001222800">
    <property type="component" value="Chromosome"/>
</dbReference>
<dbReference type="InterPro" id="IPR016156">
    <property type="entry name" value="FAD/NAD-linked_Rdtase_dimer_sf"/>
</dbReference>
<dbReference type="SUPFAM" id="SSF51905">
    <property type="entry name" value="FAD/NAD(P)-binding domain"/>
    <property type="match status" value="1"/>
</dbReference>
<dbReference type="Gene3D" id="3.50.50.60">
    <property type="entry name" value="FAD/NAD(P)-binding domain"/>
    <property type="match status" value="2"/>
</dbReference>
<sequence length="457" mass="49753">MQKTDLLVIGGSAGGLLSATTARKVYGNVKITLIRDTEKVMVPCGIPYIFGTLKDTSKNVIPDRMLMNNDIELIIDKVVKIDRENKIVETKNNDVVQYKKLIIATGSLPITPTFIPGYDLENVYAVLKDESYLKNILEKVQNFNNIVVIGGGFIGVEFAEQMKSLNKNVTLVELADACLWQAFDKTFTDEIEGTLKKNGIEIKTKTKVKKILGDDKVQEVELNNGEKIKADVVILGMGVKPNAQLAKDAGIQLNEKGSIIIDQYMRTSDPNIFAVGDCADKKCFFTGKNVPVLLASTAATEAKIAGCNVFQLRLIRQNKGTISAFSTKLFGRTYAAAGMTEAKAKEEGFSLMIGEFSTFDKHPGSLPNAQKINIKLIFSKCSGVILGAQISGGDTVGEMINVLSLAIQKEITASELNTFQVATHPLVSASPIAYPINAASMEAITKNCKHLNKDFQI</sequence>
<reference evidence="7 8" key="1">
    <citation type="submission" date="2023-03" db="EMBL/GenBank/DDBJ databases">
        <title>Complete genome sequence of Tepidibacter sp. SWIR-1, isolated from a deep-sea hydrothermal vent.</title>
        <authorList>
            <person name="Li X."/>
        </authorList>
    </citation>
    <scope>NUCLEOTIDE SEQUENCE [LARGE SCALE GENOMIC DNA]</scope>
    <source>
        <strain evidence="7 8">SWIR-1</strain>
    </source>
</reference>
<accession>A0ABY8ED86</accession>
<dbReference type="InterPro" id="IPR050260">
    <property type="entry name" value="FAD-bd_OxRdtase"/>
</dbReference>
<comment type="cofactor">
    <cofactor evidence="1">
        <name>FAD</name>
        <dbReference type="ChEBI" id="CHEBI:57692"/>
    </cofactor>
</comment>
<comment type="similarity">
    <text evidence="2">Belongs to the class-III pyridine nucleotide-disulfide oxidoreductase family.</text>
</comment>
<dbReference type="SUPFAM" id="SSF55424">
    <property type="entry name" value="FAD/NAD-linked reductases, dimerisation (C-terminal) domain"/>
    <property type="match status" value="1"/>
</dbReference>